<dbReference type="HOGENOM" id="CLU_137289_0_0_6"/>
<organism evidence="2 4">
    <name type="scientific">Xenorhabdus doucetiae</name>
    <dbReference type="NCBI Taxonomy" id="351671"/>
    <lineage>
        <taxon>Bacteria</taxon>
        <taxon>Pseudomonadati</taxon>
        <taxon>Pseudomonadota</taxon>
        <taxon>Gammaproteobacteria</taxon>
        <taxon>Enterobacterales</taxon>
        <taxon>Morganellaceae</taxon>
        <taxon>Xenorhabdus</taxon>
    </lineage>
</organism>
<evidence type="ECO:0000313" key="5">
    <source>
        <dbReference type="Proteomes" id="UP000324170"/>
    </source>
</evidence>
<protein>
    <submittedName>
        <fullName evidence="3">Uncharacterized protein DUF2778</fullName>
    </submittedName>
</protein>
<dbReference type="Proteomes" id="UP000324170">
    <property type="component" value="Unassembled WGS sequence"/>
</dbReference>
<dbReference type="KEGG" id="xdo:XDD1_1515"/>
<accession>A0A068QR05</accession>
<dbReference type="Pfam" id="PF10908">
    <property type="entry name" value="Tlde1_dom"/>
    <property type="match status" value="1"/>
</dbReference>
<keyword evidence="5" id="KW-1185">Reference proteome</keyword>
<dbReference type="AlphaFoldDB" id="A0A068QR05"/>
<dbReference type="RefSeq" id="WP_045969880.1">
    <property type="nucleotide sequence ID" value="NZ_CAWMED010000001.1"/>
</dbReference>
<feature type="domain" description="Tlde1" evidence="1">
    <location>
        <begin position="22"/>
        <end position="107"/>
    </location>
</feature>
<proteinExistence type="predicted"/>
<evidence type="ECO:0000259" key="1">
    <source>
        <dbReference type="Pfam" id="PF10908"/>
    </source>
</evidence>
<sequence length="119" mass="13399">MAWIYHQYSGELYHNDKLVFRNGYSGNGIHKNNPASESIRGKGPIPRGRYTIGGYTNSKGAMTIHLEPSQSNNMYGRDLFRIHGDSRSRPGEASEGCIIVGKEARREIIDSMDRELIVE</sequence>
<dbReference type="InterPro" id="IPR021225">
    <property type="entry name" value="Tlde1_dom"/>
</dbReference>
<evidence type="ECO:0000313" key="4">
    <source>
        <dbReference type="Proteomes" id="UP000032721"/>
    </source>
</evidence>
<gene>
    <name evidence="3" type="ORF">LY16_00002</name>
    <name evidence="2" type="ORF">XDD1_1515</name>
</gene>
<evidence type="ECO:0000313" key="3">
    <source>
        <dbReference type="EMBL" id="TYP17122.1"/>
    </source>
</evidence>
<evidence type="ECO:0000313" key="2">
    <source>
        <dbReference type="EMBL" id="CDG17214.1"/>
    </source>
</evidence>
<reference evidence="3 5" key="2">
    <citation type="submission" date="2019-07" db="EMBL/GenBank/DDBJ databases">
        <title>Genomic Encyclopedia of Type Strains, Phase I: the one thousand microbial genomes (KMG-I) project.</title>
        <authorList>
            <person name="Kyrpides N."/>
        </authorList>
    </citation>
    <scope>NUCLEOTIDE SEQUENCE [LARGE SCALE GENOMIC DNA]</scope>
    <source>
        <strain evidence="3 5">DSM 17909</strain>
    </source>
</reference>
<dbReference type="EMBL" id="FO704550">
    <property type="protein sequence ID" value="CDG17214.1"/>
    <property type="molecule type" value="Genomic_DNA"/>
</dbReference>
<dbReference type="OrthoDB" id="7569468at2"/>
<dbReference type="Proteomes" id="UP000032721">
    <property type="component" value="Chromosome"/>
</dbReference>
<name>A0A068QR05_9GAMM</name>
<dbReference type="STRING" id="351671.XDD1_1515"/>
<reference evidence="2 4" key="1">
    <citation type="submission" date="2013-07" db="EMBL/GenBank/DDBJ databases">
        <authorList>
            <person name="Genoscope - CEA"/>
        </authorList>
    </citation>
    <scope>NUCLEOTIDE SEQUENCE [LARGE SCALE GENOMIC DNA]</scope>
    <source>
        <strain evidence="2">FRM16</strain>
        <strain evidence="4">FRM16 / DSM 17909</strain>
    </source>
</reference>
<dbReference type="EMBL" id="VNHN01000001">
    <property type="protein sequence ID" value="TYP17122.1"/>
    <property type="molecule type" value="Genomic_DNA"/>
</dbReference>